<proteinExistence type="predicted"/>
<dbReference type="SUPFAM" id="SSF46955">
    <property type="entry name" value="Putative DNA-binding domain"/>
    <property type="match status" value="1"/>
</dbReference>
<reference evidence="6" key="1">
    <citation type="journal article" date="2022" name="Int. J. Syst. Evol. Microbiol.">
        <title>Genome-based, phenotypic and chemotaxonomic classification of Faecalibacterium strains: proposal of three novel species Faecalibacterium duncaniae sp. nov., Faecalibacterium hattorii sp. nov. and Faecalibacterium gallinarum sp. nov. .</title>
        <authorList>
            <person name="Sakamoto M."/>
            <person name="Sakurai N."/>
            <person name="Tanno H."/>
            <person name="Iino T."/>
            <person name="Ohkuma M."/>
            <person name="Endo A."/>
        </authorList>
    </citation>
    <scope>NUCLEOTIDE SEQUENCE</scope>
    <source>
        <strain evidence="6">JCM 17207</strain>
    </source>
</reference>
<keyword evidence="4" id="KW-0804">Transcription</keyword>
<evidence type="ECO:0000313" key="6">
    <source>
        <dbReference type="EMBL" id="GJN65564.1"/>
    </source>
</evidence>
<dbReference type="InterPro" id="IPR009061">
    <property type="entry name" value="DNA-bd_dom_put_sf"/>
</dbReference>
<evidence type="ECO:0000259" key="5">
    <source>
        <dbReference type="PROSITE" id="PS50937"/>
    </source>
</evidence>
<dbReference type="PANTHER" id="PTHR30204">
    <property type="entry name" value="REDOX-CYCLING DRUG-SENSING TRANSCRIPTIONAL ACTIVATOR SOXR"/>
    <property type="match status" value="1"/>
</dbReference>
<protein>
    <recommendedName>
        <fullName evidence="5">HTH merR-type domain-containing protein</fullName>
    </recommendedName>
</protein>
<dbReference type="AlphaFoldDB" id="A0AA37MZ18"/>
<organism evidence="6 7">
    <name type="scientific">Faecalibacterium gallinarum</name>
    <dbReference type="NCBI Taxonomy" id="2903556"/>
    <lineage>
        <taxon>Bacteria</taxon>
        <taxon>Bacillati</taxon>
        <taxon>Bacillota</taxon>
        <taxon>Clostridia</taxon>
        <taxon>Eubacteriales</taxon>
        <taxon>Oscillospiraceae</taxon>
        <taxon>Faecalibacterium</taxon>
    </lineage>
</organism>
<dbReference type="RefSeq" id="WP_238317778.1">
    <property type="nucleotide sequence ID" value="NZ_BQKV01000098.1"/>
</dbReference>
<evidence type="ECO:0000256" key="2">
    <source>
        <dbReference type="ARBA" id="ARBA00023015"/>
    </source>
</evidence>
<dbReference type="InterPro" id="IPR000551">
    <property type="entry name" value="MerR-type_HTH_dom"/>
</dbReference>
<accession>A0AA37MZ18</accession>
<dbReference type="EMBL" id="BQKV01000098">
    <property type="protein sequence ID" value="GJN65564.1"/>
    <property type="molecule type" value="Genomic_DNA"/>
</dbReference>
<dbReference type="Proteomes" id="UP001055185">
    <property type="component" value="Unassembled WGS sequence"/>
</dbReference>
<dbReference type="Pfam" id="PF13411">
    <property type="entry name" value="MerR_1"/>
    <property type="match status" value="1"/>
</dbReference>
<dbReference type="PANTHER" id="PTHR30204:SF69">
    <property type="entry name" value="MERR-FAMILY TRANSCRIPTIONAL REGULATOR"/>
    <property type="match status" value="1"/>
</dbReference>
<dbReference type="GO" id="GO:0003677">
    <property type="term" value="F:DNA binding"/>
    <property type="evidence" value="ECO:0007669"/>
    <property type="project" value="UniProtKB-KW"/>
</dbReference>
<dbReference type="SMART" id="SM00422">
    <property type="entry name" value="HTH_MERR"/>
    <property type="match status" value="1"/>
</dbReference>
<gene>
    <name evidence="6" type="ORF">JCM17207_21890</name>
</gene>
<dbReference type="GO" id="GO:0003700">
    <property type="term" value="F:DNA-binding transcription factor activity"/>
    <property type="evidence" value="ECO:0007669"/>
    <property type="project" value="InterPro"/>
</dbReference>
<evidence type="ECO:0000256" key="4">
    <source>
        <dbReference type="ARBA" id="ARBA00023163"/>
    </source>
</evidence>
<evidence type="ECO:0000256" key="3">
    <source>
        <dbReference type="ARBA" id="ARBA00023125"/>
    </source>
</evidence>
<evidence type="ECO:0000313" key="7">
    <source>
        <dbReference type="Proteomes" id="UP001055185"/>
    </source>
</evidence>
<comment type="caution">
    <text evidence="6">The sequence shown here is derived from an EMBL/GenBank/DDBJ whole genome shotgun (WGS) entry which is preliminary data.</text>
</comment>
<dbReference type="InterPro" id="IPR047057">
    <property type="entry name" value="MerR_fam"/>
</dbReference>
<dbReference type="Gene3D" id="1.10.1660.10">
    <property type="match status" value="1"/>
</dbReference>
<keyword evidence="2" id="KW-0805">Transcription regulation</keyword>
<sequence>MEKQFTLKDYQIGEFAKRMGVSSHFLKYYEETGILQPETHENGYRFYNMWDASIVLECKRMKNIGFSVKESRKILTDSTAPELDHLLQEHQSRLLEEIRQKQRTTAAIQNLRADLKFCLKKEWQICSSKPVWFLPHTVGQQFSGDKGVYQQLTR</sequence>
<name>A0AA37MZ18_9FIRM</name>
<feature type="domain" description="HTH merR-type" evidence="5">
    <location>
        <begin position="9"/>
        <end position="77"/>
    </location>
</feature>
<keyword evidence="3" id="KW-0238">DNA-binding</keyword>
<dbReference type="PROSITE" id="PS50937">
    <property type="entry name" value="HTH_MERR_2"/>
    <property type="match status" value="1"/>
</dbReference>
<evidence type="ECO:0000256" key="1">
    <source>
        <dbReference type="ARBA" id="ARBA00022491"/>
    </source>
</evidence>
<keyword evidence="1" id="KW-0678">Repressor</keyword>
<keyword evidence="7" id="KW-1185">Reference proteome</keyword>